<feature type="transmembrane region" description="Helical" evidence="20">
    <location>
        <begin position="731"/>
        <end position="754"/>
    </location>
</feature>
<dbReference type="GO" id="GO:0005737">
    <property type="term" value="C:cytoplasm"/>
    <property type="evidence" value="ECO:0007669"/>
    <property type="project" value="UniProtKB-SubCell"/>
</dbReference>
<dbReference type="CDD" id="cd08760">
    <property type="entry name" value="Cyt_b561_FRRS1_like"/>
    <property type="match status" value="1"/>
</dbReference>
<keyword evidence="9" id="KW-0349">Heme</keyword>
<dbReference type="InterPro" id="IPR042307">
    <property type="entry name" value="Reeler_sf"/>
</dbReference>
<dbReference type="EMBL" id="CAJNOQ010001489">
    <property type="protein sequence ID" value="CAF0898533.1"/>
    <property type="molecule type" value="Genomic_DNA"/>
</dbReference>
<dbReference type="GO" id="GO:0140575">
    <property type="term" value="F:transmembrane monodehydroascorbate reductase activity"/>
    <property type="evidence" value="ECO:0007669"/>
    <property type="project" value="InterPro"/>
</dbReference>
<keyword evidence="12" id="KW-0249">Electron transport</keyword>
<dbReference type="Proteomes" id="UP000681722">
    <property type="component" value="Unassembled WGS sequence"/>
</dbReference>
<feature type="compositionally biased region" description="Basic and acidic residues" evidence="19">
    <location>
        <begin position="508"/>
        <end position="520"/>
    </location>
</feature>
<comment type="subcellular location">
    <subcellularLocation>
        <location evidence="4">Cytoplasm</location>
    </subcellularLocation>
    <subcellularLocation>
        <location evidence="3">Membrane</location>
        <topology evidence="3">Multi-pass membrane protein</topology>
    </subcellularLocation>
    <subcellularLocation>
        <location evidence="2">Nucleus</location>
    </subcellularLocation>
</comment>
<feature type="transmembrane region" description="Helical" evidence="20">
    <location>
        <begin position="790"/>
        <end position="812"/>
    </location>
</feature>
<feature type="compositionally biased region" description="Low complexity" evidence="19">
    <location>
        <begin position="59"/>
        <end position="69"/>
    </location>
</feature>
<comment type="similarity">
    <text evidence="6">Belongs to the SPOT14 family.</text>
</comment>
<dbReference type="GO" id="GO:0140571">
    <property type="term" value="F:transmembrane ascorbate ferrireductase activity"/>
    <property type="evidence" value="ECO:0007669"/>
    <property type="project" value="UniProtKB-EC"/>
</dbReference>
<dbReference type="Pfam" id="PF07084">
    <property type="entry name" value="Spot_14"/>
    <property type="match status" value="1"/>
</dbReference>
<evidence type="ECO:0000256" key="20">
    <source>
        <dbReference type="SAM" id="Phobius"/>
    </source>
</evidence>
<evidence type="ECO:0000256" key="18">
    <source>
        <dbReference type="ARBA" id="ARBA00024225"/>
    </source>
</evidence>
<keyword evidence="10 20" id="KW-0812">Transmembrane</keyword>
<sequence length="815" mass="94458">MNLKDHLQQQSIIFTESECPGVEQALQQFFRATKLMEEEVMLPTRLRDLVLEKRQQPNGSRRSSSSTGSIPDEHSCYELFYFIRRIRDQLKCLKPFISEDDQITTQHGESVICILCFYGGTRNPNKLLITGDDYSNQQPSQNLLTGIDSNLDVLLSQLTYHYYGLIQIFKHLAQLANCVTSKYHEAMISPCQHMPFLFLLLFIFTYQCLCQQTSQLDQSTYCSIDGVHGRDGTLQQSQDGNQDFEIVLYTTRFLQDESITIVLKQLRENHGISEFVLKGLDHNNEIVGRFDQPRISDRNIKYFSCSSGNGNTAYTDKLVPPMQKHYLAWRAEVSREVDQIIFRADVVSGNQLYHVQSKPLKRRVAGIPDGRELSVEQCGEIYGCLIVPQHCTDSKCEYLMQWQGEEDDKVKFRIQARADSFAGVGFSTDKHRGDDQVVLCIKDPNTNYARVQNMFLSVQTPQLIEKDYSVYGLEDPDAYANETHINCEFTRSMAPYGYIAPSQTADQQQRDKDKDNREKDTRLRSKIVDLREPHYVYPIYGDQQNLQQLPPGPALTIVNDHAVNFYRRLRSKSHVRGSWLAKVHATLMMIAWILLASTGILIARYYKPIWPRLNYKSEKQSGPWWLWFHEPLMITTAVLSVIALLFILFELRWKWTSGTHHLWHSILGMIVIGLSFLNPILGVLRPDPNSRARCCWYWMHWLIGSLAHCIAIPVIFLGMDNRRLDLWNWCSWLLLAWCIFHMIVEIILEIHYCCTIKKNYERMDELEYHPDKQDPRKPTKAPGYRWKPGLLIFYILITAAVVIALIIAVILYDGY</sequence>
<dbReference type="Proteomes" id="UP000663829">
    <property type="component" value="Unassembled WGS sequence"/>
</dbReference>
<keyword evidence="14" id="KW-0408">Iron</keyword>
<evidence type="ECO:0000313" key="23">
    <source>
        <dbReference type="EMBL" id="CAF3681388.1"/>
    </source>
</evidence>
<gene>
    <name evidence="22" type="ORF">GPM918_LOCUS8507</name>
    <name evidence="23" type="ORF">SRO942_LOCUS8507</name>
</gene>
<evidence type="ECO:0000256" key="17">
    <source>
        <dbReference type="ARBA" id="ARBA00023242"/>
    </source>
</evidence>
<comment type="similarity">
    <text evidence="5">Belongs to the FRRS1 family.</text>
</comment>
<evidence type="ECO:0000313" key="22">
    <source>
        <dbReference type="EMBL" id="CAF0898533.1"/>
    </source>
</evidence>
<dbReference type="InterPro" id="IPR053719">
    <property type="entry name" value="Lipogen_MT_Stabilize_sf"/>
</dbReference>
<keyword evidence="13 20" id="KW-1133">Transmembrane helix</keyword>
<keyword evidence="11" id="KW-0479">Metal-binding</keyword>
<dbReference type="InterPro" id="IPR005018">
    <property type="entry name" value="DOMON_domain"/>
</dbReference>
<keyword evidence="17" id="KW-0539">Nucleus</keyword>
<dbReference type="GO" id="GO:0020037">
    <property type="term" value="F:heme binding"/>
    <property type="evidence" value="ECO:0007669"/>
    <property type="project" value="TreeGrafter"/>
</dbReference>
<reference evidence="22" key="1">
    <citation type="submission" date="2021-02" db="EMBL/GenBank/DDBJ databases">
        <authorList>
            <person name="Nowell W R."/>
        </authorList>
    </citation>
    <scope>NUCLEOTIDE SEQUENCE</scope>
</reference>
<dbReference type="EC" id="7.2.1.3" evidence="18"/>
<dbReference type="Gene3D" id="6.10.140.1610">
    <property type="match status" value="1"/>
</dbReference>
<evidence type="ECO:0000313" key="24">
    <source>
        <dbReference type="Proteomes" id="UP000663829"/>
    </source>
</evidence>
<dbReference type="InterPro" id="IPR009786">
    <property type="entry name" value="Spot_14"/>
</dbReference>
<keyword evidence="7" id="KW-0813">Transport</keyword>
<dbReference type="PANTHER" id="PTHR15422:SF24">
    <property type="entry name" value="DOMON RELATED DOMAIN-CONTAINING PROTEIN"/>
    <property type="match status" value="1"/>
</dbReference>
<evidence type="ECO:0000256" key="3">
    <source>
        <dbReference type="ARBA" id="ARBA00004141"/>
    </source>
</evidence>
<feature type="transmembrane region" description="Helical" evidence="20">
    <location>
        <begin position="661"/>
        <end position="684"/>
    </location>
</feature>
<evidence type="ECO:0000256" key="5">
    <source>
        <dbReference type="ARBA" id="ARBA00009195"/>
    </source>
</evidence>
<feature type="transmembrane region" description="Helical" evidence="20">
    <location>
        <begin position="624"/>
        <end position="649"/>
    </location>
</feature>
<keyword evidence="15 20" id="KW-0472">Membrane</keyword>
<keyword evidence="24" id="KW-1185">Reference proteome</keyword>
<evidence type="ECO:0000256" key="2">
    <source>
        <dbReference type="ARBA" id="ARBA00004123"/>
    </source>
</evidence>
<evidence type="ECO:0000256" key="10">
    <source>
        <dbReference type="ARBA" id="ARBA00022692"/>
    </source>
</evidence>
<dbReference type="GO" id="GO:0016020">
    <property type="term" value="C:membrane"/>
    <property type="evidence" value="ECO:0007669"/>
    <property type="project" value="UniProtKB-SubCell"/>
</dbReference>
<evidence type="ECO:0000256" key="1">
    <source>
        <dbReference type="ARBA" id="ARBA00001970"/>
    </source>
</evidence>
<protein>
    <recommendedName>
        <fullName evidence="18">ascorbate ferrireductase (transmembrane)</fullName>
        <ecNumber evidence="18">7.2.1.3</ecNumber>
    </recommendedName>
</protein>
<dbReference type="EMBL" id="CAJOBC010001489">
    <property type="protein sequence ID" value="CAF3681388.1"/>
    <property type="molecule type" value="Genomic_DNA"/>
</dbReference>
<evidence type="ECO:0000256" key="7">
    <source>
        <dbReference type="ARBA" id="ARBA00022448"/>
    </source>
</evidence>
<evidence type="ECO:0000256" key="12">
    <source>
        <dbReference type="ARBA" id="ARBA00022982"/>
    </source>
</evidence>
<dbReference type="OrthoDB" id="2419613at2759"/>
<dbReference type="Gene3D" id="2.60.40.4060">
    <property type="entry name" value="Reeler domain"/>
    <property type="match status" value="1"/>
</dbReference>
<evidence type="ECO:0000259" key="21">
    <source>
        <dbReference type="PROSITE" id="PS50939"/>
    </source>
</evidence>
<comment type="caution">
    <text evidence="22">The sequence shown here is derived from an EMBL/GenBank/DDBJ whole genome shotgun (WGS) entry which is preliminary data.</text>
</comment>
<dbReference type="Pfam" id="PF03351">
    <property type="entry name" value="DOMON"/>
    <property type="match status" value="1"/>
</dbReference>
<keyword evidence="16" id="KW-0325">Glycoprotein</keyword>
<feature type="region of interest" description="Disordered" evidence="19">
    <location>
        <begin position="501"/>
        <end position="520"/>
    </location>
</feature>
<feature type="region of interest" description="Disordered" evidence="19">
    <location>
        <begin position="51"/>
        <end position="70"/>
    </location>
</feature>
<evidence type="ECO:0000256" key="11">
    <source>
        <dbReference type="ARBA" id="ARBA00022723"/>
    </source>
</evidence>
<evidence type="ECO:0000256" key="6">
    <source>
        <dbReference type="ARBA" id="ARBA00009488"/>
    </source>
</evidence>
<dbReference type="GO" id="GO:0005634">
    <property type="term" value="C:nucleus"/>
    <property type="evidence" value="ECO:0007669"/>
    <property type="project" value="UniProtKB-SubCell"/>
</dbReference>
<evidence type="ECO:0000256" key="19">
    <source>
        <dbReference type="SAM" id="MobiDB-lite"/>
    </source>
</evidence>
<dbReference type="Gene3D" id="1.20.120.1770">
    <property type="match status" value="1"/>
</dbReference>
<evidence type="ECO:0000256" key="9">
    <source>
        <dbReference type="ARBA" id="ARBA00022617"/>
    </source>
</evidence>
<dbReference type="SMART" id="SM00665">
    <property type="entry name" value="B561"/>
    <property type="match status" value="1"/>
</dbReference>
<evidence type="ECO:0000256" key="14">
    <source>
        <dbReference type="ARBA" id="ARBA00023004"/>
    </source>
</evidence>
<accession>A0A813ZGN4</accession>
<dbReference type="AlphaFoldDB" id="A0A813ZGN4"/>
<dbReference type="Pfam" id="PF03188">
    <property type="entry name" value="Cytochrom_B561"/>
    <property type="match status" value="1"/>
</dbReference>
<dbReference type="PANTHER" id="PTHR15422">
    <property type="entry name" value="OS05G0565100 PROTEIN"/>
    <property type="match status" value="1"/>
</dbReference>
<dbReference type="InterPro" id="IPR006593">
    <property type="entry name" value="Cyt_b561/ferric_Rdtase_TM"/>
</dbReference>
<dbReference type="InterPro" id="IPR002861">
    <property type="entry name" value="Reeler_dom"/>
</dbReference>
<feature type="domain" description="Cytochrome b561" evidence="21">
    <location>
        <begin position="546"/>
        <end position="757"/>
    </location>
</feature>
<evidence type="ECO:0000256" key="16">
    <source>
        <dbReference type="ARBA" id="ARBA00023180"/>
    </source>
</evidence>
<feature type="transmembrane region" description="Helical" evidence="20">
    <location>
        <begin position="579"/>
        <end position="603"/>
    </location>
</feature>
<dbReference type="Pfam" id="PF02014">
    <property type="entry name" value="Reeler"/>
    <property type="match status" value="1"/>
</dbReference>
<dbReference type="PROSITE" id="PS50939">
    <property type="entry name" value="CYTOCHROME_B561"/>
    <property type="match status" value="1"/>
</dbReference>
<evidence type="ECO:0000256" key="13">
    <source>
        <dbReference type="ARBA" id="ARBA00022989"/>
    </source>
</evidence>
<evidence type="ECO:0000256" key="15">
    <source>
        <dbReference type="ARBA" id="ARBA00023136"/>
    </source>
</evidence>
<proteinExistence type="inferred from homology"/>
<dbReference type="GO" id="GO:0046872">
    <property type="term" value="F:metal ion binding"/>
    <property type="evidence" value="ECO:0007669"/>
    <property type="project" value="UniProtKB-KW"/>
</dbReference>
<comment type="cofactor">
    <cofactor evidence="1">
        <name>heme b</name>
        <dbReference type="ChEBI" id="CHEBI:60344"/>
    </cofactor>
</comment>
<evidence type="ECO:0000256" key="4">
    <source>
        <dbReference type="ARBA" id="ARBA00004496"/>
    </source>
</evidence>
<keyword evidence="8" id="KW-0963">Cytoplasm</keyword>
<dbReference type="InterPro" id="IPR045150">
    <property type="entry name" value="CYB561D1/2"/>
</dbReference>
<evidence type="ECO:0000256" key="8">
    <source>
        <dbReference type="ARBA" id="ARBA00022490"/>
    </source>
</evidence>
<feature type="transmembrane region" description="Helical" evidence="20">
    <location>
        <begin position="696"/>
        <end position="719"/>
    </location>
</feature>
<name>A0A813ZGN4_9BILA</name>
<organism evidence="22 24">
    <name type="scientific">Didymodactylos carnosus</name>
    <dbReference type="NCBI Taxonomy" id="1234261"/>
    <lineage>
        <taxon>Eukaryota</taxon>
        <taxon>Metazoa</taxon>
        <taxon>Spiralia</taxon>
        <taxon>Gnathifera</taxon>
        <taxon>Rotifera</taxon>
        <taxon>Eurotatoria</taxon>
        <taxon>Bdelloidea</taxon>
        <taxon>Philodinida</taxon>
        <taxon>Philodinidae</taxon>
        <taxon>Didymodactylos</taxon>
    </lineage>
</organism>